<evidence type="ECO:0000313" key="2">
    <source>
        <dbReference type="EMBL" id="MCB4825607.1"/>
    </source>
</evidence>
<feature type="region of interest" description="Disordered" evidence="1">
    <location>
        <begin position="65"/>
        <end position="101"/>
    </location>
</feature>
<evidence type="ECO:0000313" key="3">
    <source>
        <dbReference type="Proteomes" id="UP001139311"/>
    </source>
</evidence>
<dbReference type="AlphaFoldDB" id="A0A9X1LDZ2"/>
<organism evidence="2 3">
    <name type="scientific">Roseicella aerolata</name>
    <dbReference type="NCBI Taxonomy" id="2883479"/>
    <lineage>
        <taxon>Bacteria</taxon>
        <taxon>Pseudomonadati</taxon>
        <taxon>Pseudomonadota</taxon>
        <taxon>Alphaproteobacteria</taxon>
        <taxon>Acetobacterales</taxon>
        <taxon>Roseomonadaceae</taxon>
        <taxon>Roseicella</taxon>
    </lineage>
</organism>
<dbReference type="EMBL" id="JAJAQI010000162">
    <property type="protein sequence ID" value="MCB4825607.1"/>
    <property type="molecule type" value="Genomic_DNA"/>
</dbReference>
<dbReference type="RefSeq" id="WP_226615238.1">
    <property type="nucleotide sequence ID" value="NZ_JAJAQI010000162.1"/>
</dbReference>
<comment type="caution">
    <text evidence="2">The sequence shown here is derived from an EMBL/GenBank/DDBJ whole genome shotgun (WGS) entry which is preliminary data.</text>
</comment>
<feature type="region of interest" description="Disordered" evidence="1">
    <location>
        <begin position="1"/>
        <end position="26"/>
    </location>
</feature>
<dbReference type="Proteomes" id="UP001139311">
    <property type="component" value="Unassembled WGS sequence"/>
</dbReference>
<name>A0A9X1LDZ2_9PROT</name>
<accession>A0A9X1LDZ2</accession>
<reference evidence="2" key="1">
    <citation type="submission" date="2021-10" db="EMBL/GenBank/DDBJ databases">
        <title>Roseicella aerolatum sp. nov., isolated from aerosols of e-waste dismantling site.</title>
        <authorList>
            <person name="Qin T."/>
        </authorList>
    </citation>
    <scope>NUCLEOTIDE SEQUENCE</scope>
    <source>
        <strain evidence="2">GB24</strain>
    </source>
</reference>
<protein>
    <submittedName>
        <fullName evidence="2">Uncharacterized protein</fullName>
    </submittedName>
</protein>
<keyword evidence="3" id="KW-1185">Reference proteome</keyword>
<sequence length="120" mass="13038">MLPASGKPCGNAGIRPSLGSGQERPGKKLLAALEGELLARRRFASRAEAQMVIFTPIKAWQGPARLHSPMTREREQRQVATAEPYSAKPRAGRVLARRHDAKDGDARTIVAGLPTEGLFR</sequence>
<proteinExistence type="predicted"/>
<evidence type="ECO:0000256" key="1">
    <source>
        <dbReference type="SAM" id="MobiDB-lite"/>
    </source>
</evidence>
<gene>
    <name evidence="2" type="ORF">LHA35_28325</name>
</gene>